<reference evidence="1" key="2">
    <citation type="journal article" date="2015" name="Fish Shellfish Immunol.">
        <title>Early steps in the European eel (Anguilla anguilla)-Vibrio vulnificus interaction in the gills: Role of the RtxA13 toxin.</title>
        <authorList>
            <person name="Callol A."/>
            <person name="Pajuelo D."/>
            <person name="Ebbesson L."/>
            <person name="Teles M."/>
            <person name="MacKenzie S."/>
            <person name="Amaro C."/>
        </authorList>
    </citation>
    <scope>NUCLEOTIDE SEQUENCE</scope>
</reference>
<name>A0A0E9WGM1_ANGAN</name>
<proteinExistence type="predicted"/>
<organism evidence="1">
    <name type="scientific">Anguilla anguilla</name>
    <name type="common">European freshwater eel</name>
    <name type="synonym">Muraena anguilla</name>
    <dbReference type="NCBI Taxonomy" id="7936"/>
    <lineage>
        <taxon>Eukaryota</taxon>
        <taxon>Metazoa</taxon>
        <taxon>Chordata</taxon>
        <taxon>Craniata</taxon>
        <taxon>Vertebrata</taxon>
        <taxon>Euteleostomi</taxon>
        <taxon>Actinopterygii</taxon>
        <taxon>Neopterygii</taxon>
        <taxon>Teleostei</taxon>
        <taxon>Anguilliformes</taxon>
        <taxon>Anguillidae</taxon>
        <taxon>Anguilla</taxon>
    </lineage>
</organism>
<evidence type="ECO:0000313" key="1">
    <source>
        <dbReference type="EMBL" id="JAH89431.1"/>
    </source>
</evidence>
<dbReference type="AlphaFoldDB" id="A0A0E9WGM1"/>
<dbReference type="EMBL" id="GBXM01019146">
    <property type="protein sequence ID" value="JAH89431.1"/>
    <property type="molecule type" value="Transcribed_RNA"/>
</dbReference>
<sequence>MTNNISRYATAVLWQQEFALGCHKRSMCVTGTKKPCN</sequence>
<accession>A0A0E9WGM1</accession>
<protein>
    <submittedName>
        <fullName evidence="1">Uncharacterized protein</fullName>
    </submittedName>
</protein>
<reference evidence="1" key="1">
    <citation type="submission" date="2014-11" db="EMBL/GenBank/DDBJ databases">
        <authorList>
            <person name="Amaro Gonzalez C."/>
        </authorList>
    </citation>
    <scope>NUCLEOTIDE SEQUENCE</scope>
</reference>